<organism evidence="6 7">
    <name type="scientific">Glycine soja</name>
    <name type="common">Wild soybean</name>
    <dbReference type="NCBI Taxonomy" id="3848"/>
    <lineage>
        <taxon>Eukaryota</taxon>
        <taxon>Viridiplantae</taxon>
        <taxon>Streptophyta</taxon>
        <taxon>Embryophyta</taxon>
        <taxon>Tracheophyta</taxon>
        <taxon>Spermatophyta</taxon>
        <taxon>Magnoliopsida</taxon>
        <taxon>eudicotyledons</taxon>
        <taxon>Gunneridae</taxon>
        <taxon>Pentapetalae</taxon>
        <taxon>rosids</taxon>
        <taxon>fabids</taxon>
        <taxon>Fabales</taxon>
        <taxon>Fabaceae</taxon>
        <taxon>Papilionoideae</taxon>
        <taxon>50 kb inversion clade</taxon>
        <taxon>NPAAA clade</taxon>
        <taxon>indigoferoid/millettioid clade</taxon>
        <taxon>Phaseoleae</taxon>
        <taxon>Glycine</taxon>
        <taxon>Glycine subgen. Soja</taxon>
    </lineage>
</organism>
<comment type="caution">
    <text evidence="6">The sequence shown here is derived from an EMBL/GenBank/DDBJ whole genome shotgun (WGS) entry which is preliminary data.</text>
</comment>
<feature type="chain" id="PRO_5019577661" evidence="5">
    <location>
        <begin position="32"/>
        <end position="152"/>
    </location>
</feature>
<dbReference type="GO" id="GO:0016020">
    <property type="term" value="C:membrane"/>
    <property type="evidence" value="ECO:0007669"/>
    <property type="project" value="UniProtKB-SubCell"/>
</dbReference>
<name>A0A445GIP3_GLYSO</name>
<feature type="signal peptide" evidence="5">
    <location>
        <begin position="1"/>
        <end position="31"/>
    </location>
</feature>
<dbReference type="AlphaFoldDB" id="A0A445GIP3"/>
<sequence>MEKKLPNNKKVLIFQLLYYLSISALPSLTHSHTEMSNFQRISHESYPPPGHGSPYPPPQPGYPSAPPHEGYPPPPPPPGYGGYPPPHPPQRPPYDSYQGYFDNGRPPPPPPPHYHYQHVDHHHLHDEPGCFSFLRGCIAALCCCCVLEECCF</sequence>
<feature type="region of interest" description="Disordered" evidence="4">
    <location>
        <begin position="41"/>
        <end position="113"/>
    </location>
</feature>
<keyword evidence="7" id="KW-1185">Reference proteome</keyword>
<feature type="compositionally biased region" description="Pro residues" evidence="4">
    <location>
        <begin position="46"/>
        <end position="92"/>
    </location>
</feature>
<dbReference type="EMBL" id="QZWG01000016">
    <property type="protein sequence ID" value="RZB61094.1"/>
    <property type="molecule type" value="Genomic_DNA"/>
</dbReference>
<evidence type="ECO:0000256" key="3">
    <source>
        <dbReference type="ARBA" id="ARBA00023136"/>
    </source>
</evidence>
<protein>
    <submittedName>
        <fullName evidence="6">Uncharacterized protein</fullName>
    </submittedName>
</protein>
<evidence type="ECO:0000313" key="7">
    <source>
        <dbReference type="Proteomes" id="UP000289340"/>
    </source>
</evidence>
<reference evidence="6 7" key="1">
    <citation type="submission" date="2018-09" db="EMBL/GenBank/DDBJ databases">
        <title>A high-quality reference genome of wild soybean provides a powerful tool to mine soybean genomes.</title>
        <authorList>
            <person name="Xie M."/>
            <person name="Chung C.Y.L."/>
            <person name="Li M.-W."/>
            <person name="Wong F.-L."/>
            <person name="Chan T.-F."/>
            <person name="Lam H.-M."/>
        </authorList>
    </citation>
    <scope>NUCLEOTIDE SEQUENCE [LARGE SCALE GENOMIC DNA]</scope>
    <source>
        <strain evidence="7">cv. W05</strain>
        <tissue evidence="6">Hypocotyl of etiolated seedlings</tissue>
    </source>
</reference>
<evidence type="ECO:0000256" key="4">
    <source>
        <dbReference type="SAM" id="MobiDB-lite"/>
    </source>
</evidence>
<evidence type="ECO:0000256" key="2">
    <source>
        <dbReference type="ARBA" id="ARBA00009444"/>
    </source>
</evidence>
<dbReference type="PANTHER" id="PTHR47564">
    <property type="entry name" value="CYSTEINE-RICH AND TRANSMEMBRANE DOMAIN-CONTAINING PROTEIN 1"/>
    <property type="match status" value="1"/>
</dbReference>
<proteinExistence type="inferred from homology"/>
<dbReference type="Proteomes" id="UP000289340">
    <property type="component" value="Chromosome 16"/>
</dbReference>
<comment type="similarity">
    <text evidence="2">Belongs to the CYSTM1 family.</text>
</comment>
<evidence type="ECO:0000313" key="6">
    <source>
        <dbReference type="EMBL" id="RZB61094.1"/>
    </source>
</evidence>
<keyword evidence="5" id="KW-0732">Signal</keyword>
<evidence type="ECO:0000256" key="5">
    <source>
        <dbReference type="SAM" id="SignalP"/>
    </source>
</evidence>
<evidence type="ECO:0000256" key="1">
    <source>
        <dbReference type="ARBA" id="ARBA00004370"/>
    </source>
</evidence>
<keyword evidence="3" id="KW-0472">Membrane</keyword>
<gene>
    <name evidence="6" type="ORF">D0Y65_043730</name>
</gene>
<dbReference type="InterPro" id="IPR043240">
    <property type="entry name" value="CYSTM1-like"/>
</dbReference>
<accession>A0A445GIP3</accession>
<comment type="subcellular location">
    <subcellularLocation>
        <location evidence="1">Membrane</location>
    </subcellularLocation>
</comment>
<dbReference type="PANTHER" id="PTHR47564:SF1">
    <property type="entry name" value="CYSTEINE-RICH AND TRANSMEMBRANE DOMAIN-CONTAINING PROTEIN 1"/>
    <property type="match status" value="1"/>
</dbReference>